<evidence type="ECO:0000256" key="5">
    <source>
        <dbReference type="ARBA" id="ARBA00023002"/>
    </source>
</evidence>
<dbReference type="Pfam" id="PF02668">
    <property type="entry name" value="TauD"/>
    <property type="match status" value="1"/>
</dbReference>
<comment type="cofactor">
    <cofactor evidence="1">
        <name>Fe(2+)</name>
        <dbReference type="ChEBI" id="CHEBI:29033"/>
    </cofactor>
</comment>
<keyword evidence="3" id="KW-0479">Metal-binding</keyword>
<organism evidence="8 9">
    <name type="scientific">Streptomyces incarnatus</name>
    <dbReference type="NCBI Taxonomy" id="665007"/>
    <lineage>
        <taxon>Bacteria</taxon>
        <taxon>Bacillati</taxon>
        <taxon>Actinomycetota</taxon>
        <taxon>Actinomycetes</taxon>
        <taxon>Kitasatosporales</taxon>
        <taxon>Streptomycetaceae</taxon>
        <taxon>Streptomyces</taxon>
    </lineage>
</organism>
<geneLocation type="plasmid" evidence="8 9">
    <name>unnamed_2</name>
</geneLocation>
<gene>
    <name evidence="8" type="ORF">ABB07_39620</name>
</gene>
<proteinExistence type="inferred from homology"/>
<dbReference type="RefSeq" id="WP_208904016.1">
    <property type="nucleotide sequence ID" value="NZ_CP011499.1"/>
</dbReference>
<keyword evidence="6" id="KW-0408">Iron</keyword>
<evidence type="ECO:0000256" key="4">
    <source>
        <dbReference type="ARBA" id="ARBA00022964"/>
    </source>
</evidence>
<dbReference type="InterPro" id="IPR042098">
    <property type="entry name" value="TauD-like_sf"/>
</dbReference>
<dbReference type="InterPro" id="IPR051323">
    <property type="entry name" value="AtsK-like"/>
</dbReference>
<dbReference type="Proteomes" id="UP000035366">
    <property type="component" value="Plasmid unnamed_2"/>
</dbReference>
<dbReference type="PANTHER" id="PTHR30468">
    <property type="entry name" value="ALPHA-KETOGLUTARATE-DEPENDENT SULFONATE DIOXYGENASE"/>
    <property type="match status" value="1"/>
</dbReference>
<evidence type="ECO:0000256" key="1">
    <source>
        <dbReference type="ARBA" id="ARBA00001954"/>
    </source>
</evidence>
<comment type="similarity">
    <text evidence="2">Belongs to the TfdA dioxygenase family.</text>
</comment>
<evidence type="ECO:0000256" key="6">
    <source>
        <dbReference type="ARBA" id="ARBA00023004"/>
    </source>
</evidence>
<dbReference type="InterPro" id="IPR003819">
    <property type="entry name" value="TauD/TfdA-like"/>
</dbReference>
<dbReference type="Gene3D" id="3.60.130.10">
    <property type="entry name" value="Clavaminate synthase-like"/>
    <property type="match status" value="1"/>
</dbReference>
<evidence type="ECO:0000313" key="8">
    <source>
        <dbReference type="EMBL" id="AKJ15915.1"/>
    </source>
</evidence>
<dbReference type="SUPFAM" id="SSF51197">
    <property type="entry name" value="Clavaminate synthase-like"/>
    <property type="match status" value="1"/>
</dbReference>
<protein>
    <recommendedName>
        <fullName evidence="7">TauD/TfdA-like domain-containing protein</fullName>
    </recommendedName>
</protein>
<evidence type="ECO:0000313" key="9">
    <source>
        <dbReference type="Proteomes" id="UP000035366"/>
    </source>
</evidence>
<keyword evidence="9" id="KW-1185">Reference proteome</keyword>
<keyword evidence="4" id="KW-0223">Dioxygenase</keyword>
<feature type="domain" description="TauD/TfdA-like" evidence="7">
    <location>
        <begin position="12"/>
        <end position="296"/>
    </location>
</feature>
<sequence>MSQTSTATKLNVRQAAGYIGAYIDGIDLKTDLDDATIEELRQALYTHKALFFRDQHLDHASHVAFAQRFGPLAVRARIQDTEDLNPFPQILTISPQLDKRLVGADYEAVFRSKWVSSISGWHVDASQVVNPPAIAFLRADEVPPFGGDTHWTNLVAAYEGLSEPIRNMIDGLQALHTFWPAQQLDPRNPVEKKALDMIGNEREAVHPVVRVHPETGEKALFVNPSRTARILGMNPVESRRILDLLFEELTRPQYTCRFAWEPGSFAMWDNRSTAHLAAADIDHLTEEGHVRIMHRTSTVGDIPVGPDGFTSYALAGVPLVEPKTDSDDAAAQEAR</sequence>
<evidence type="ECO:0000259" key="7">
    <source>
        <dbReference type="Pfam" id="PF02668"/>
    </source>
</evidence>
<keyword evidence="5" id="KW-0560">Oxidoreductase</keyword>
<evidence type="ECO:0000256" key="3">
    <source>
        <dbReference type="ARBA" id="ARBA00022723"/>
    </source>
</evidence>
<dbReference type="EMBL" id="CP011499">
    <property type="protein sequence ID" value="AKJ15915.1"/>
    <property type="molecule type" value="Genomic_DNA"/>
</dbReference>
<name>A0ABM5TXQ1_9ACTN</name>
<reference evidence="8 9" key="1">
    <citation type="journal article" date="2015" name="ISME J.">
        <title>Draft Genome Sequence of Streptomyces incarnatus NRRL8089, which Produces the Nucleoside Antibiotic Sinefungin.</title>
        <authorList>
            <person name="Oshima K."/>
            <person name="Hattori M."/>
            <person name="Shimizu H."/>
            <person name="Fukuda K."/>
            <person name="Nemoto M."/>
            <person name="Inagaki K."/>
            <person name="Tamura T."/>
        </authorList>
    </citation>
    <scope>NUCLEOTIDE SEQUENCE [LARGE SCALE GENOMIC DNA]</scope>
    <source>
        <strain evidence="8 9">NRRL 8089</strain>
    </source>
</reference>
<accession>A0ABM5TXQ1</accession>
<keyword evidence="8" id="KW-0614">Plasmid</keyword>
<evidence type="ECO:0000256" key="2">
    <source>
        <dbReference type="ARBA" id="ARBA00005896"/>
    </source>
</evidence>
<dbReference type="PANTHER" id="PTHR30468:SF5">
    <property type="entry name" value="ALPHA-KETOGLUTARATE-DEPENDENT SULFATE ESTER DIOXYGENASE"/>
    <property type="match status" value="1"/>
</dbReference>